<comment type="caution">
    <text evidence="1">The sequence shown here is derived from an EMBL/GenBank/DDBJ whole genome shotgun (WGS) entry which is preliminary data.</text>
</comment>
<evidence type="ECO:0000313" key="1">
    <source>
        <dbReference type="EMBL" id="EMG49681.1"/>
    </source>
</evidence>
<protein>
    <submittedName>
        <fullName evidence="1">Uncharacterized protein</fullName>
    </submittedName>
</protein>
<dbReference type="Proteomes" id="UP000011777">
    <property type="component" value="Unassembled WGS sequence"/>
</dbReference>
<proteinExistence type="predicted"/>
<dbReference type="AlphaFoldDB" id="M3ISY9"/>
<keyword evidence="2" id="KW-1185">Reference proteome</keyword>
<name>M3ISY9_CANMX</name>
<evidence type="ECO:0000313" key="2">
    <source>
        <dbReference type="Proteomes" id="UP000011777"/>
    </source>
</evidence>
<accession>M3ISY9</accession>
<dbReference type="EMBL" id="AOGT01000524">
    <property type="protein sequence ID" value="EMG49681.1"/>
    <property type="molecule type" value="Genomic_DNA"/>
</dbReference>
<sequence>SLPRRKKERCCATWIMKHE</sequence>
<reference evidence="1 2" key="1">
    <citation type="submission" date="2013-02" db="EMBL/GenBank/DDBJ databases">
        <title>Genome sequence of Candida maltosa Xu316, a potential industrial strain for xylitol and ethanol production.</title>
        <authorList>
            <person name="Yu J."/>
            <person name="Wang Q."/>
            <person name="Geng X."/>
            <person name="Bao W."/>
            <person name="He P."/>
            <person name="Cai J."/>
        </authorList>
    </citation>
    <scope>NUCLEOTIDE SEQUENCE [LARGE SCALE GENOMIC DNA]</scope>
    <source>
        <strain evidence="2">Xu316</strain>
    </source>
</reference>
<gene>
    <name evidence="1" type="ORF">G210_5490</name>
</gene>
<feature type="non-terminal residue" evidence="1">
    <location>
        <position position="1"/>
    </location>
</feature>
<dbReference type="HOGENOM" id="CLU_3430698_0_0_1"/>
<organism evidence="1 2">
    <name type="scientific">Candida maltosa (strain Xu316)</name>
    <name type="common">Yeast</name>
    <dbReference type="NCBI Taxonomy" id="1245528"/>
    <lineage>
        <taxon>Eukaryota</taxon>
        <taxon>Fungi</taxon>
        <taxon>Dikarya</taxon>
        <taxon>Ascomycota</taxon>
        <taxon>Saccharomycotina</taxon>
        <taxon>Pichiomycetes</taxon>
        <taxon>Debaryomycetaceae</taxon>
        <taxon>Candida/Lodderomyces clade</taxon>
        <taxon>Candida</taxon>
    </lineage>
</organism>